<organism evidence="2 3">
    <name type="scientific">Stylosanthes scabra</name>
    <dbReference type="NCBI Taxonomy" id="79078"/>
    <lineage>
        <taxon>Eukaryota</taxon>
        <taxon>Viridiplantae</taxon>
        <taxon>Streptophyta</taxon>
        <taxon>Embryophyta</taxon>
        <taxon>Tracheophyta</taxon>
        <taxon>Spermatophyta</taxon>
        <taxon>Magnoliopsida</taxon>
        <taxon>eudicotyledons</taxon>
        <taxon>Gunneridae</taxon>
        <taxon>Pentapetalae</taxon>
        <taxon>rosids</taxon>
        <taxon>fabids</taxon>
        <taxon>Fabales</taxon>
        <taxon>Fabaceae</taxon>
        <taxon>Papilionoideae</taxon>
        <taxon>50 kb inversion clade</taxon>
        <taxon>dalbergioids sensu lato</taxon>
        <taxon>Dalbergieae</taxon>
        <taxon>Pterocarpus clade</taxon>
        <taxon>Stylosanthes</taxon>
    </lineage>
</organism>
<evidence type="ECO:0000313" key="3">
    <source>
        <dbReference type="Proteomes" id="UP001341840"/>
    </source>
</evidence>
<proteinExistence type="inferred from homology"/>
<dbReference type="PANTHER" id="PTHR31087">
    <property type="match status" value="1"/>
</dbReference>
<reference evidence="2 3" key="1">
    <citation type="journal article" date="2023" name="Plants (Basel)">
        <title>Bridging the Gap: Combining Genomics and Transcriptomics Approaches to Understand Stylosanthes scabra, an Orphan Legume from the Brazilian Caatinga.</title>
        <authorList>
            <person name="Ferreira-Neto J.R.C."/>
            <person name="da Silva M.D."/>
            <person name="Binneck E."/>
            <person name="de Melo N.F."/>
            <person name="da Silva R.H."/>
            <person name="de Melo A.L.T.M."/>
            <person name="Pandolfi V."/>
            <person name="Bustamante F.O."/>
            <person name="Brasileiro-Vidal A.C."/>
            <person name="Benko-Iseppon A.M."/>
        </authorList>
    </citation>
    <scope>NUCLEOTIDE SEQUENCE [LARGE SCALE GENOMIC DNA]</scope>
    <source>
        <tissue evidence="2">Leaves</tissue>
    </source>
</reference>
<dbReference type="InterPro" id="IPR038595">
    <property type="entry name" value="LOR_sf"/>
</dbReference>
<dbReference type="Proteomes" id="UP001341840">
    <property type="component" value="Unassembled WGS sequence"/>
</dbReference>
<sequence>MAAAAASIKMLPIISKLYCLGCETELMVRRRPHAVYGGGFVVTDCSTHNVVFRVDGCDVVGKRNELILRHADGHPLLLMRRKGGGMVEALSCFNKVWKSYRLDLEGSGGSVVKKQLVFSLKESTSSSCFAKEGPIRITTQPRTSTNKSWDFEIKGYFPDKSCSILDSKGNVVAFTKEFDQFMDSKDVYHVLVNPGIDQAFVFGVIAILDYIYGESTICSS</sequence>
<dbReference type="InterPro" id="IPR007612">
    <property type="entry name" value="LOR"/>
</dbReference>
<evidence type="ECO:0000313" key="2">
    <source>
        <dbReference type="EMBL" id="MED6171009.1"/>
    </source>
</evidence>
<dbReference type="SUPFAM" id="SSF54518">
    <property type="entry name" value="Tubby C-terminal domain-like"/>
    <property type="match status" value="1"/>
</dbReference>
<evidence type="ECO:0008006" key="4">
    <source>
        <dbReference type="Google" id="ProtNLM"/>
    </source>
</evidence>
<keyword evidence="3" id="KW-1185">Reference proteome</keyword>
<accession>A0ABU6VCS8</accession>
<dbReference type="PANTHER" id="PTHR31087:SF3">
    <property type="entry name" value="PROTEIN LURP-ONE-RELATED 6"/>
    <property type="match status" value="1"/>
</dbReference>
<protein>
    <recommendedName>
        <fullName evidence="4">Protein LURP-one-related 6</fullName>
    </recommendedName>
</protein>
<evidence type="ECO:0000256" key="1">
    <source>
        <dbReference type="ARBA" id="ARBA00005437"/>
    </source>
</evidence>
<dbReference type="Gene3D" id="2.40.160.200">
    <property type="entry name" value="LURP1-related"/>
    <property type="match status" value="1"/>
</dbReference>
<comment type="caution">
    <text evidence="2">The sequence shown here is derived from an EMBL/GenBank/DDBJ whole genome shotgun (WGS) entry which is preliminary data.</text>
</comment>
<comment type="similarity">
    <text evidence="1">Belongs to the LOR family.</text>
</comment>
<gene>
    <name evidence="2" type="ORF">PIB30_036769</name>
</gene>
<name>A0ABU6VCS8_9FABA</name>
<dbReference type="Pfam" id="PF04525">
    <property type="entry name" value="LOR"/>
    <property type="match status" value="1"/>
</dbReference>
<dbReference type="EMBL" id="JASCZI010151216">
    <property type="protein sequence ID" value="MED6171009.1"/>
    <property type="molecule type" value="Genomic_DNA"/>
</dbReference>
<dbReference type="InterPro" id="IPR025659">
    <property type="entry name" value="Tubby-like_C"/>
</dbReference>